<feature type="domain" description="SCP" evidence="3">
    <location>
        <begin position="44"/>
        <end position="177"/>
    </location>
</feature>
<dbReference type="PANTHER" id="PTHR10334">
    <property type="entry name" value="CYSTEINE-RICH SECRETORY PROTEIN-RELATED"/>
    <property type="match status" value="1"/>
</dbReference>
<comment type="caution">
    <text evidence="4">The sequence shown here is derived from an EMBL/GenBank/DDBJ whole genome shotgun (WGS) entry which is preliminary data.</text>
</comment>
<protein>
    <submittedName>
        <fullName evidence="4">SCP-like extracellular protein</fullName>
    </submittedName>
</protein>
<dbReference type="Gene3D" id="3.40.33.10">
    <property type="entry name" value="CAP"/>
    <property type="match status" value="1"/>
</dbReference>
<keyword evidence="2" id="KW-0732">Signal</keyword>
<gene>
    <name evidence="4" type="ORF">PMIN01_11415</name>
</gene>
<dbReference type="InterPro" id="IPR001283">
    <property type="entry name" value="CRISP-related"/>
</dbReference>
<dbReference type="SMART" id="SM00198">
    <property type="entry name" value="SCP"/>
    <property type="match status" value="1"/>
</dbReference>
<dbReference type="InterPro" id="IPR014044">
    <property type="entry name" value="CAP_dom"/>
</dbReference>
<dbReference type="AlphaFoldDB" id="A0A9P6G8G4"/>
<evidence type="ECO:0000313" key="4">
    <source>
        <dbReference type="EMBL" id="KAF9730546.1"/>
    </source>
</evidence>
<feature type="signal peptide" evidence="2">
    <location>
        <begin position="1"/>
        <end position="18"/>
    </location>
</feature>
<evidence type="ECO:0000313" key="5">
    <source>
        <dbReference type="Proteomes" id="UP000756921"/>
    </source>
</evidence>
<evidence type="ECO:0000259" key="3">
    <source>
        <dbReference type="SMART" id="SM00198"/>
    </source>
</evidence>
<keyword evidence="5" id="KW-1185">Reference proteome</keyword>
<proteinExistence type="predicted"/>
<evidence type="ECO:0000256" key="1">
    <source>
        <dbReference type="SAM" id="MobiDB-lite"/>
    </source>
</evidence>
<dbReference type="Proteomes" id="UP000756921">
    <property type="component" value="Unassembled WGS sequence"/>
</dbReference>
<reference evidence="4" key="1">
    <citation type="journal article" date="2020" name="Mol. Plant Microbe Interact.">
        <title>Genome Sequence of the Biocontrol Agent Coniothyrium minitans strain Conio (IMI 134523).</title>
        <authorList>
            <person name="Patel D."/>
            <person name="Shittu T.A."/>
            <person name="Baroncelli R."/>
            <person name="Muthumeenakshi S."/>
            <person name="Osborne T.H."/>
            <person name="Janganan T.K."/>
            <person name="Sreenivasaprasad S."/>
        </authorList>
    </citation>
    <scope>NUCLEOTIDE SEQUENCE</scope>
    <source>
        <strain evidence="4">Conio</strain>
    </source>
</reference>
<organism evidence="4 5">
    <name type="scientific">Paraphaeosphaeria minitans</name>
    <dbReference type="NCBI Taxonomy" id="565426"/>
    <lineage>
        <taxon>Eukaryota</taxon>
        <taxon>Fungi</taxon>
        <taxon>Dikarya</taxon>
        <taxon>Ascomycota</taxon>
        <taxon>Pezizomycotina</taxon>
        <taxon>Dothideomycetes</taxon>
        <taxon>Pleosporomycetidae</taxon>
        <taxon>Pleosporales</taxon>
        <taxon>Massarineae</taxon>
        <taxon>Didymosphaeriaceae</taxon>
        <taxon>Paraphaeosphaeria</taxon>
    </lineage>
</organism>
<evidence type="ECO:0000256" key="2">
    <source>
        <dbReference type="SAM" id="SignalP"/>
    </source>
</evidence>
<dbReference type="InterPro" id="IPR018244">
    <property type="entry name" value="Allrgn_V5/Tpx1_CS"/>
</dbReference>
<accession>A0A9P6G8G4</accession>
<dbReference type="SUPFAM" id="SSF55797">
    <property type="entry name" value="PR-1-like"/>
    <property type="match status" value="1"/>
</dbReference>
<dbReference type="PROSITE" id="PS01009">
    <property type="entry name" value="CRISP_1"/>
    <property type="match status" value="1"/>
</dbReference>
<feature type="chain" id="PRO_5040329348" evidence="2">
    <location>
        <begin position="19"/>
        <end position="239"/>
    </location>
</feature>
<dbReference type="Pfam" id="PF00188">
    <property type="entry name" value="CAP"/>
    <property type="match status" value="1"/>
</dbReference>
<dbReference type="GO" id="GO:0005576">
    <property type="term" value="C:extracellular region"/>
    <property type="evidence" value="ECO:0007669"/>
    <property type="project" value="InterPro"/>
</dbReference>
<dbReference type="OrthoDB" id="337038at2759"/>
<feature type="region of interest" description="Disordered" evidence="1">
    <location>
        <begin position="187"/>
        <end position="217"/>
    </location>
</feature>
<name>A0A9P6G8G4_9PLEO</name>
<dbReference type="PRINTS" id="PR00837">
    <property type="entry name" value="V5TPXLIKE"/>
</dbReference>
<dbReference type="EMBL" id="WJXW01000014">
    <property type="protein sequence ID" value="KAF9730546.1"/>
    <property type="molecule type" value="Genomic_DNA"/>
</dbReference>
<dbReference type="InterPro" id="IPR035940">
    <property type="entry name" value="CAP_sf"/>
</dbReference>
<sequence>MVACLPTALLFLLSTASASTLSLHIPRDSDSNSKASADYTSDSRFKSTILDVTNTYRKQHNATSLKWNDTLADVAKDWSEKCNFEHSGGPNGENLSSGYPNASQSILAWGHERVDYNFKEGEFTHETGHFSQLVWKATKTVGCGRTECDGQDKGKAPGWYRTRFVVCEYYPPGNVIGSFAENVQAQVPEDEQPEGPSDPDVPEQEPDAKECPQGGDCSSGVRMGMSSLAIVVWMAVWWL</sequence>